<keyword evidence="4" id="KW-1185">Reference proteome</keyword>
<dbReference type="EMBL" id="UHDP01000003">
    <property type="protein sequence ID" value="SUM47260.1"/>
    <property type="molecule type" value="Genomic_DNA"/>
</dbReference>
<evidence type="ECO:0000313" key="4">
    <source>
        <dbReference type="Proteomes" id="UP000255549"/>
    </source>
</evidence>
<feature type="domain" description="HNH nuclease" evidence="1">
    <location>
        <begin position="23"/>
        <end position="71"/>
    </location>
</feature>
<evidence type="ECO:0000313" key="2">
    <source>
        <dbReference type="EMBL" id="SUM47260.1"/>
    </source>
</evidence>
<protein>
    <recommendedName>
        <fullName evidence="1">HNH nuclease domain-containing protein</fullName>
    </recommendedName>
</protein>
<gene>
    <name evidence="2" type="ORF">NCTC11048_02333</name>
    <name evidence="3" type="ORF">NCTC11048_02759</name>
</gene>
<dbReference type="Pfam" id="PF13392">
    <property type="entry name" value="HNH_3"/>
    <property type="match status" value="1"/>
</dbReference>
<dbReference type="InterPro" id="IPR003615">
    <property type="entry name" value="HNH_nuc"/>
</dbReference>
<evidence type="ECO:0000259" key="1">
    <source>
        <dbReference type="SMART" id="SM00507"/>
    </source>
</evidence>
<dbReference type="EMBL" id="UHDP01000003">
    <property type="protein sequence ID" value="SUM47674.1"/>
    <property type="molecule type" value="Genomic_DNA"/>
</dbReference>
<dbReference type="OrthoDB" id="9757917at2"/>
<evidence type="ECO:0000313" key="3">
    <source>
        <dbReference type="EMBL" id="SUM47674.1"/>
    </source>
</evidence>
<dbReference type="InterPro" id="IPR044925">
    <property type="entry name" value="His-Me_finger_sf"/>
</dbReference>
<sequence length="208" mass="25074">MKYVYFNGLKFTRDDKTGYYLNSTKRKRLHRYVWEYHNGPIPEGCHIHHLDHDKSNNDITNLQLMKHGEHVTLHGLERAKLQRKEIIRNLDENARPAANKWHKSDEGRKWHKKHYESTKEKLHQMKKFKCEECGNEFETQDIGVNRFCSNKCKSKWRRKSGLDDEIRECVYCGKEFKVNKYRKTKTCSRSCTNRQRAKERKDKIDKIS</sequence>
<dbReference type="Gene3D" id="3.90.75.20">
    <property type="match status" value="1"/>
</dbReference>
<dbReference type="SMART" id="SM00507">
    <property type="entry name" value="HNHc"/>
    <property type="match status" value="1"/>
</dbReference>
<name>A0A380GA90_STAIN</name>
<dbReference type="AlphaFoldDB" id="A0A380GA90"/>
<dbReference type="SUPFAM" id="SSF54060">
    <property type="entry name" value="His-Me finger endonucleases"/>
    <property type="match status" value="1"/>
</dbReference>
<dbReference type="Proteomes" id="UP000255549">
    <property type="component" value="Unassembled WGS sequence"/>
</dbReference>
<dbReference type="RefSeq" id="WP_019168271.1">
    <property type="nucleotide sequence ID" value="NZ_CAIB01000133.1"/>
</dbReference>
<proteinExistence type="predicted"/>
<accession>A0A380GA90</accession>
<dbReference type="STRING" id="1141106.GCA_000308095_01532"/>
<organism evidence="2 4">
    <name type="scientific">Staphylococcus intermedius NCTC 11048</name>
    <dbReference type="NCBI Taxonomy" id="1141106"/>
    <lineage>
        <taxon>Bacteria</taxon>
        <taxon>Bacillati</taxon>
        <taxon>Bacillota</taxon>
        <taxon>Bacilli</taxon>
        <taxon>Bacillales</taxon>
        <taxon>Staphylococcaceae</taxon>
        <taxon>Staphylococcus</taxon>
        <taxon>Staphylococcus intermedius group</taxon>
    </lineage>
</organism>
<reference evidence="2 4" key="1">
    <citation type="submission" date="2018-06" db="EMBL/GenBank/DDBJ databases">
        <authorList>
            <consortium name="Pathogen Informatics"/>
            <person name="Doyle S."/>
        </authorList>
    </citation>
    <scope>NUCLEOTIDE SEQUENCE [LARGE SCALE GENOMIC DNA]</scope>
    <source>
        <strain evidence="4">NCTC 11048</strain>
        <strain evidence="2">NCTC11048</strain>
    </source>
</reference>